<feature type="compositionally biased region" description="Acidic residues" evidence="1">
    <location>
        <begin position="754"/>
        <end position="769"/>
    </location>
</feature>
<evidence type="ECO:0000259" key="2">
    <source>
        <dbReference type="Pfam" id="PF13086"/>
    </source>
</evidence>
<dbReference type="InterPro" id="IPR039904">
    <property type="entry name" value="TRANK1"/>
</dbReference>
<feature type="compositionally biased region" description="Basic residues" evidence="1">
    <location>
        <begin position="788"/>
        <end position="805"/>
    </location>
</feature>
<dbReference type="Proteomes" id="UP001327560">
    <property type="component" value="Chromosome 4"/>
</dbReference>
<sequence length="805" mass="91796">MSSTTASKMFELLELLGSIRGLLCNEDLSDNRLRGLFSKENSNFSLTGRALSQARVEALCLLRLLQTTLCFPTTAEKDWIHDFCLRNASIILCTASSSSMLHHVQMDPLQILVIDEAAQQKECESAIPLRLDGLNHAILVGDECQLPSTVKGQTGKLLLNLLVLGSFHLIALMHCLWLVENLNTLSESGTIWAELVHDAETRGGCFNAIDDANLAKKILRVKHELDQLDDLLKPDSMLLSNSRWKVLFRDDFKKSFAKLKQVKSKMEVIHLLSRLAEGWRSKRKIQGFSDSFKLVNIYKVWELYLIWTVDIVKNDRYVQVLKVWDLLPLEQIERLVSRLAHIFSLYTEVYVEHCKFSSTEGGGRHLLTANDGNEIDIPFELTDEEKEIVRFPLKLKQLYVAITRTKQRLWICENSDEYSKPMFDYWKKLCLIQVRHLDSSLAQSMKAASSSDDWKQCGIKLFNEKNFELAAMCFEKAGDDFNEKWARGAGLVANAERIIATNSYMAQIVLNQAAEIYESIHKPEIAATCYIKLKDFKKAGIIVLSIHLSISDIEWHIDLFIEHDKLLIFKNNKLLILQEKKSERESIGKSLEGIHSNDRSQEIVSTPSPILVEKDHKEPTEQYKHFLQKLEEFLCGKLEAFFDSKDFGGSLIMEMQNIHMELKLHAKMRSEGAEHYPTKAGIHAKWKGLRTSLQLLTDTLCSRIQETTEEASWSDKVNDDKDHQHAKLKETSLEPTMDPETNGEVSWGKKGSDDVDDDNDLNIVEDEDLHDASSSVQNNVGKGTENKAKKKKKSRKKGKNKSQKK</sequence>
<evidence type="ECO:0000313" key="3">
    <source>
        <dbReference type="EMBL" id="WOL05369.1"/>
    </source>
</evidence>
<dbReference type="Pfam" id="PF13086">
    <property type="entry name" value="AAA_11"/>
    <property type="match status" value="1"/>
</dbReference>
<dbReference type="InterPro" id="IPR027417">
    <property type="entry name" value="P-loop_NTPase"/>
</dbReference>
<evidence type="ECO:0000256" key="1">
    <source>
        <dbReference type="SAM" id="MobiDB-lite"/>
    </source>
</evidence>
<dbReference type="PANTHER" id="PTHR21529">
    <property type="entry name" value="MAMMARY TURMOR VIRUS RECEPTOR HOMOLOG 1, 2 MTVR1, 2"/>
    <property type="match status" value="1"/>
</dbReference>
<name>A0AAQ3QC27_9LILI</name>
<feature type="domain" description="DNA2/NAM7 helicase helicase" evidence="2">
    <location>
        <begin position="77"/>
        <end position="151"/>
    </location>
</feature>
<evidence type="ECO:0000313" key="4">
    <source>
        <dbReference type="Proteomes" id="UP001327560"/>
    </source>
</evidence>
<organism evidence="3 4">
    <name type="scientific">Canna indica</name>
    <name type="common">Indian-shot</name>
    <dbReference type="NCBI Taxonomy" id="4628"/>
    <lineage>
        <taxon>Eukaryota</taxon>
        <taxon>Viridiplantae</taxon>
        <taxon>Streptophyta</taxon>
        <taxon>Embryophyta</taxon>
        <taxon>Tracheophyta</taxon>
        <taxon>Spermatophyta</taxon>
        <taxon>Magnoliopsida</taxon>
        <taxon>Liliopsida</taxon>
        <taxon>Zingiberales</taxon>
        <taxon>Cannaceae</taxon>
        <taxon>Canna</taxon>
    </lineage>
</organism>
<dbReference type="EMBL" id="CP136893">
    <property type="protein sequence ID" value="WOL05369.1"/>
    <property type="molecule type" value="Genomic_DNA"/>
</dbReference>
<proteinExistence type="predicted"/>
<keyword evidence="4" id="KW-1185">Reference proteome</keyword>
<protein>
    <recommendedName>
        <fullName evidence="2">DNA2/NAM7 helicase helicase domain-containing protein</fullName>
    </recommendedName>
</protein>
<dbReference type="SUPFAM" id="SSF52540">
    <property type="entry name" value="P-loop containing nucleoside triphosphate hydrolases"/>
    <property type="match status" value="1"/>
</dbReference>
<dbReference type="GO" id="GO:0004386">
    <property type="term" value="F:helicase activity"/>
    <property type="evidence" value="ECO:0007669"/>
    <property type="project" value="InterPro"/>
</dbReference>
<feature type="compositionally biased region" description="Polar residues" evidence="1">
    <location>
        <begin position="772"/>
        <end position="781"/>
    </location>
</feature>
<feature type="region of interest" description="Disordered" evidence="1">
    <location>
        <begin position="708"/>
        <end position="805"/>
    </location>
</feature>
<dbReference type="Gene3D" id="3.40.50.300">
    <property type="entry name" value="P-loop containing nucleotide triphosphate hydrolases"/>
    <property type="match status" value="1"/>
</dbReference>
<reference evidence="3 4" key="1">
    <citation type="submission" date="2023-10" db="EMBL/GenBank/DDBJ databases">
        <title>Chromosome-scale genome assembly provides insights into flower coloration mechanisms of Canna indica.</title>
        <authorList>
            <person name="Li C."/>
        </authorList>
    </citation>
    <scope>NUCLEOTIDE SEQUENCE [LARGE SCALE GENOMIC DNA]</scope>
    <source>
        <tissue evidence="3">Flower</tissue>
    </source>
</reference>
<gene>
    <name evidence="3" type="ORF">Cni_G14097</name>
</gene>
<dbReference type="InterPro" id="IPR041677">
    <property type="entry name" value="DNA2/NAM7_AAA_11"/>
</dbReference>
<dbReference type="AlphaFoldDB" id="A0AAQ3QC27"/>
<dbReference type="PANTHER" id="PTHR21529:SF4">
    <property type="entry name" value="TPR AND ANKYRIN REPEAT-CONTAINING PROTEIN 1"/>
    <property type="match status" value="1"/>
</dbReference>
<feature type="compositionally biased region" description="Basic and acidic residues" evidence="1">
    <location>
        <begin position="716"/>
        <end position="732"/>
    </location>
</feature>
<accession>A0AAQ3QC27</accession>